<dbReference type="OrthoDB" id="909078at2759"/>
<feature type="domain" description="Disease resistance N-terminal" evidence="8">
    <location>
        <begin position="5"/>
        <end position="88"/>
    </location>
</feature>
<evidence type="ECO:0000256" key="1">
    <source>
        <dbReference type="ARBA" id="ARBA00008894"/>
    </source>
</evidence>
<dbReference type="PANTHER" id="PTHR36766:SF64">
    <property type="entry name" value="OS12G0206100 PROTEIN"/>
    <property type="match status" value="1"/>
</dbReference>
<keyword evidence="10" id="KW-1185">Reference proteome</keyword>
<dbReference type="Pfam" id="PF18052">
    <property type="entry name" value="Rx_N"/>
    <property type="match status" value="1"/>
</dbReference>
<dbReference type="Proteomes" id="UP000231279">
    <property type="component" value="Unassembled WGS sequence"/>
</dbReference>
<name>A0A2G9HD32_9LAMI</name>
<dbReference type="STRING" id="429701.A0A2G9HD32"/>
<evidence type="ECO:0000259" key="8">
    <source>
        <dbReference type="Pfam" id="PF18052"/>
    </source>
</evidence>
<dbReference type="Gene3D" id="3.40.50.300">
    <property type="entry name" value="P-loop containing nucleotide triphosphate hydrolases"/>
    <property type="match status" value="1"/>
</dbReference>
<evidence type="ECO:0000256" key="6">
    <source>
        <dbReference type="ARBA" id="ARBA00022840"/>
    </source>
</evidence>
<dbReference type="InterPro" id="IPR038005">
    <property type="entry name" value="RX-like_CC"/>
</dbReference>
<keyword evidence="2" id="KW-0433">Leucine-rich repeat</keyword>
<gene>
    <name evidence="9" type="ORF">CDL12_11933</name>
</gene>
<dbReference type="InterPro" id="IPR002182">
    <property type="entry name" value="NB-ARC"/>
</dbReference>
<dbReference type="PANTHER" id="PTHR36766">
    <property type="entry name" value="PLANT BROAD-SPECTRUM MILDEW RESISTANCE PROTEIN RPW8"/>
    <property type="match status" value="1"/>
</dbReference>
<dbReference type="GO" id="GO:0005524">
    <property type="term" value="F:ATP binding"/>
    <property type="evidence" value="ECO:0007669"/>
    <property type="project" value="UniProtKB-KW"/>
</dbReference>
<evidence type="ECO:0000256" key="4">
    <source>
        <dbReference type="ARBA" id="ARBA00022741"/>
    </source>
</evidence>
<evidence type="ECO:0000313" key="9">
    <source>
        <dbReference type="EMBL" id="PIN15421.1"/>
    </source>
</evidence>
<comment type="caution">
    <text evidence="9">The sequence shown here is derived from an EMBL/GenBank/DDBJ whole genome shotgun (WGS) entry which is preliminary data.</text>
</comment>
<keyword evidence="4" id="KW-0547">Nucleotide-binding</keyword>
<dbReference type="SUPFAM" id="SSF52540">
    <property type="entry name" value="P-loop containing nucleoside triphosphate hydrolases"/>
    <property type="match status" value="1"/>
</dbReference>
<keyword evidence="3" id="KW-0677">Repeat</keyword>
<dbReference type="Pfam" id="PF00931">
    <property type="entry name" value="NB-ARC"/>
    <property type="match status" value="1"/>
</dbReference>
<evidence type="ECO:0000256" key="2">
    <source>
        <dbReference type="ARBA" id="ARBA00022614"/>
    </source>
</evidence>
<dbReference type="GO" id="GO:0043531">
    <property type="term" value="F:ADP binding"/>
    <property type="evidence" value="ECO:0007669"/>
    <property type="project" value="InterPro"/>
</dbReference>
<evidence type="ECO:0000256" key="3">
    <source>
        <dbReference type="ARBA" id="ARBA00022737"/>
    </source>
</evidence>
<protein>
    <recommendedName>
        <fullName evidence="11">NB-ARC domain-containing protein</fullName>
    </recommendedName>
</protein>
<dbReference type="AlphaFoldDB" id="A0A2G9HD32"/>
<organism evidence="9 10">
    <name type="scientific">Handroanthus impetiginosus</name>
    <dbReference type="NCBI Taxonomy" id="429701"/>
    <lineage>
        <taxon>Eukaryota</taxon>
        <taxon>Viridiplantae</taxon>
        <taxon>Streptophyta</taxon>
        <taxon>Embryophyta</taxon>
        <taxon>Tracheophyta</taxon>
        <taxon>Spermatophyta</taxon>
        <taxon>Magnoliopsida</taxon>
        <taxon>eudicotyledons</taxon>
        <taxon>Gunneridae</taxon>
        <taxon>Pentapetalae</taxon>
        <taxon>asterids</taxon>
        <taxon>lamiids</taxon>
        <taxon>Lamiales</taxon>
        <taxon>Bignoniaceae</taxon>
        <taxon>Crescentiina</taxon>
        <taxon>Tabebuia alliance</taxon>
        <taxon>Handroanthus</taxon>
    </lineage>
</organism>
<reference evidence="10" key="1">
    <citation type="journal article" date="2018" name="Gigascience">
        <title>Genome assembly of the Pink Ipe (Handroanthus impetiginosus, Bignoniaceae), a highly valued, ecologically keystone Neotropical timber forest tree.</title>
        <authorList>
            <person name="Silva-Junior O.B."/>
            <person name="Grattapaglia D."/>
            <person name="Novaes E."/>
            <person name="Collevatti R.G."/>
        </authorList>
    </citation>
    <scope>NUCLEOTIDE SEQUENCE [LARGE SCALE GENOMIC DNA]</scope>
    <source>
        <strain evidence="10">cv. UFG-1</strain>
    </source>
</reference>
<proteinExistence type="inferred from homology"/>
<dbReference type="EMBL" id="NKXS01002072">
    <property type="protein sequence ID" value="PIN15421.1"/>
    <property type="molecule type" value="Genomic_DNA"/>
</dbReference>
<evidence type="ECO:0000259" key="7">
    <source>
        <dbReference type="Pfam" id="PF00931"/>
    </source>
</evidence>
<dbReference type="InterPro" id="IPR041118">
    <property type="entry name" value="Rx_N"/>
</dbReference>
<evidence type="ECO:0008006" key="11">
    <source>
        <dbReference type="Google" id="ProtNLM"/>
    </source>
</evidence>
<dbReference type="FunFam" id="3.40.50.300:FF:001091">
    <property type="entry name" value="Probable disease resistance protein At1g61300"/>
    <property type="match status" value="1"/>
</dbReference>
<keyword evidence="5" id="KW-0611">Plant defense</keyword>
<comment type="similarity">
    <text evidence="1">Belongs to the disease resistance NB-LRR family.</text>
</comment>
<dbReference type="Gene3D" id="1.20.5.4130">
    <property type="match status" value="1"/>
</dbReference>
<keyword evidence="6" id="KW-0067">ATP-binding</keyword>
<dbReference type="CDD" id="cd14798">
    <property type="entry name" value="RX-CC_like"/>
    <property type="match status" value="1"/>
</dbReference>
<feature type="domain" description="NB-ARC" evidence="7">
    <location>
        <begin position="141"/>
        <end position="292"/>
    </location>
</feature>
<sequence length="296" mass="34131">MSEAAVSIALQTLQNLLLEELKFLYGVSHRVKDLQKELKELKYLLGDVDKQQHESESVLNWIREVRNLSHRAEDVTETYVVQVCSERRGKFMRVLLARFPCILNVLRRAIEGETSNANSKDPNERWKRQTYPIEIEDCFHRVIAVWGMGGIGKTTIARKVYNDVAIKRHFECFAWASITRQCNIRSVLENVLKQLTQHKREDIPNMSDGELIQQLCQIQKAKRCMVVLDDLWEIVHWDCLKNAFLGEGLNSKILLTTRNKNVANMVFAFKVGLLHIDDGVKLLMEKAFPHKSCAPG</sequence>
<evidence type="ECO:0000256" key="5">
    <source>
        <dbReference type="ARBA" id="ARBA00022821"/>
    </source>
</evidence>
<accession>A0A2G9HD32</accession>
<dbReference type="GO" id="GO:0006952">
    <property type="term" value="P:defense response"/>
    <property type="evidence" value="ECO:0007669"/>
    <property type="project" value="UniProtKB-KW"/>
</dbReference>
<dbReference type="InterPro" id="IPR027417">
    <property type="entry name" value="P-loop_NTPase"/>
</dbReference>
<evidence type="ECO:0000313" key="10">
    <source>
        <dbReference type="Proteomes" id="UP000231279"/>
    </source>
</evidence>
<dbReference type="PRINTS" id="PR00364">
    <property type="entry name" value="DISEASERSIST"/>
</dbReference>